<dbReference type="RefSeq" id="XP_062791498.1">
    <property type="nucleotide sequence ID" value="XM_062935447.1"/>
</dbReference>
<feature type="compositionally biased region" description="Polar residues" evidence="1">
    <location>
        <begin position="74"/>
        <end position="99"/>
    </location>
</feature>
<reference evidence="2 3" key="1">
    <citation type="submission" date="2024-01" db="EMBL/GenBank/DDBJ databases">
        <title>Comparative genomics of Cryptococcus and Kwoniella reveals pathogenesis evolution and contrasting modes of karyotype evolution via chromosome fusion or intercentromeric recombination.</title>
        <authorList>
            <person name="Coelho M.A."/>
            <person name="David-Palma M."/>
            <person name="Shea T."/>
            <person name="Bowers K."/>
            <person name="McGinley-Smith S."/>
            <person name="Mohammad A.W."/>
            <person name="Gnirke A."/>
            <person name="Yurkov A.M."/>
            <person name="Nowrousian M."/>
            <person name="Sun S."/>
            <person name="Cuomo C.A."/>
            <person name="Heitman J."/>
        </authorList>
    </citation>
    <scope>NUCLEOTIDE SEQUENCE [LARGE SCALE GENOMIC DNA]</scope>
    <source>
        <strain evidence="2">CBS 11374</strain>
    </source>
</reference>
<organism evidence="2 3">
    <name type="scientific">Kwoniella shivajii</name>
    <dbReference type="NCBI Taxonomy" id="564305"/>
    <lineage>
        <taxon>Eukaryota</taxon>
        <taxon>Fungi</taxon>
        <taxon>Dikarya</taxon>
        <taxon>Basidiomycota</taxon>
        <taxon>Agaricomycotina</taxon>
        <taxon>Tremellomycetes</taxon>
        <taxon>Tremellales</taxon>
        <taxon>Cryptococcaceae</taxon>
        <taxon>Kwoniella</taxon>
    </lineage>
</organism>
<keyword evidence="3" id="KW-1185">Reference proteome</keyword>
<name>A0ABZ1CYD1_9TREE</name>
<gene>
    <name evidence="2" type="ORF">IL334_003721</name>
</gene>
<evidence type="ECO:0000256" key="1">
    <source>
        <dbReference type="SAM" id="MobiDB-lite"/>
    </source>
</evidence>
<evidence type="ECO:0000313" key="3">
    <source>
        <dbReference type="Proteomes" id="UP001329825"/>
    </source>
</evidence>
<dbReference type="GeneID" id="87955852"/>
<evidence type="ECO:0000313" key="2">
    <source>
        <dbReference type="EMBL" id="WRT66758.1"/>
    </source>
</evidence>
<feature type="region of interest" description="Disordered" evidence="1">
    <location>
        <begin position="68"/>
        <end position="99"/>
    </location>
</feature>
<protein>
    <recommendedName>
        <fullName evidence="4">SMP domain-containing protein</fullName>
    </recommendedName>
</protein>
<sequence>MPRTASEKDSWDPSNASQEQQIRSTIATVFGASTTSQSVNDSWKALSAGFPQGAGVTFSAARNFAKASALGGQIQKQSDTTQSTGNQTSANKSDTGTQT</sequence>
<proteinExistence type="predicted"/>
<accession>A0ABZ1CYD1</accession>
<evidence type="ECO:0008006" key="4">
    <source>
        <dbReference type="Google" id="ProtNLM"/>
    </source>
</evidence>
<feature type="compositionally biased region" description="Basic and acidic residues" evidence="1">
    <location>
        <begin position="1"/>
        <end position="11"/>
    </location>
</feature>
<dbReference type="Proteomes" id="UP001329825">
    <property type="component" value="Chromosome 4"/>
</dbReference>
<dbReference type="EMBL" id="CP141884">
    <property type="protein sequence ID" value="WRT66758.1"/>
    <property type="molecule type" value="Genomic_DNA"/>
</dbReference>
<feature type="region of interest" description="Disordered" evidence="1">
    <location>
        <begin position="1"/>
        <end position="20"/>
    </location>
</feature>